<dbReference type="KEGG" id="slx:SLAV_01015"/>
<keyword evidence="2" id="KW-1133">Transmembrane helix</keyword>
<name>A0A2K8PRW8_STRLA</name>
<dbReference type="RefSeq" id="WP_158741067.1">
    <property type="nucleotide sequence ID" value="NZ_CP024985.1"/>
</dbReference>
<feature type="region of interest" description="Disordered" evidence="1">
    <location>
        <begin position="270"/>
        <end position="297"/>
    </location>
</feature>
<sequence>MVKAGRPQGGPKGETDEANELAVFLRDLTQDFTVRELAERYKISKTSWGEYRSGTKTIHLHLLKRLVHDLVRDERARAARWALAQRLHEQATTAQQPLGPDEPNTAMEGVTAAQAAAQATAALQDAERLVHILLGVIAGLQMPSQHGTAPGADAAGLASAADQAATDLREAHHRLDQVRLVQDAVRRVRDEATAHDDPSGAADAASRADDAGRSGNDEHLPVPYTAASREASAILIVSRAALVEQYAAARLLSARAAGVHAIEPTAVQNTPRGALALTSPPRSPTAVSPPSDRSRRRRQIVMMAVAVTLAASLSAVAAVTLVRNGQHPPLEQANRPTPAPAASLPPPTLSPSPPASPTPSPSPDLIDPTSPPNPTRSTETSVTAVPDDYLGTWQGEFTKPGDKAPTLRRIEIRKGAVGAETADILTSTASSLCQSKGTLISAGTLLVLTTNPTSGIPSHLCTTNADITLRRQGDTDLTWKSEGTTATLHRTAPQNQTIPAPFIGTWRAQDGNDTTSSVRMTINQGTPGHARAEFVWDGDAHHCEGFSVLASIGDALTFSPETVTSSEPQRFCTQTPTRLVTQSQGNTLHVEWADDGGFFRSFTFHRVG</sequence>
<feature type="region of interest" description="Disordered" evidence="1">
    <location>
        <begin position="190"/>
        <end position="221"/>
    </location>
</feature>
<keyword evidence="2" id="KW-0812">Transmembrane</keyword>
<evidence type="ECO:0000313" key="4">
    <source>
        <dbReference type="EMBL" id="ATZ29439.1"/>
    </source>
</evidence>
<gene>
    <name evidence="3" type="ORF">SLAV_01015</name>
    <name evidence="4" type="ORF">SLAV_38375</name>
</gene>
<evidence type="ECO:0000313" key="5">
    <source>
        <dbReference type="Proteomes" id="UP000231791"/>
    </source>
</evidence>
<reference evidence="4 5" key="1">
    <citation type="submission" date="2017-11" db="EMBL/GenBank/DDBJ databases">
        <title>Complete genome sequence of Streptomyces lavendulae subsp. lavendulae CCM 3239 (formerly 'Streptomyces aureofaciens CCM 3239'), the producer of the angucycline-type antibiotic auricin.</title>
        <authorList>
            <person name="Busche T."/>
            <person name="Novakova R."/>
            <person name="Al'Dilaimi A."/>
            <person name="Homerova D."/>
            <person name="Feckova L."/>
            <person name="Rezuchova B."/>
            <person name="Mingyar E."/>
            <person name="Csolleiova D."/>
            <person name="Bekeova C."/>
            <person name="Winkler A."/>
            <person name="Sevcikova B."/>
            <person name="Kalinowski J."/>
            <person name="Kormanec J."/>
            <person name="Ruckert C."/>
        </authorList>
    </citation>
    <scope>NUCLEOTIDE SEQUENCE [LARGE SCALE GENOMIC DNA]</scope>
    <source>
        <strain evidence="4 5">CCM 3239</strain>
    </source>
</reference>
<accession>A0A2K8PRW8</accession>
<dbReference type="OrthoDB" id="4257990at2"/>
<keyword evidence="5" id="KW-1185">Reference proteome</keyword>
<dbReference type="Proteomes" id="UP000231791">
    <property type="component" value="Chromosome"/>
</dbReference>
<feature type="transmembrane region" description="Helical" evidence="2">
    <location>
        <begin position="300"/>
        <end position="322"/>
    </location>
</feature>
<dbReference type="KEGG" id="slx:SLAV_38375"/>
<dbReference type="EMBL" id="CP024985">
    <property type="protein sequence ID" value="ATZ29439.1"/>
    <property type="molecule type" value="Genomic_DNA"/>
</dbReference>
<feature type="compositionally biased region" description="Pro residues" evidence="1">
    <location>
        <begin position="337"/>
        <end position="362"/>
    </location>
</feature>
<evidence type="ECO:0000313" key="3">
    <source>
        <dbReference type="EMBL" id="ATZ22132.1"/>
    </source>
</evidence>
<proteinExistence type="predicted"/>
<evidence type="ECO:0000256" key="2">
    <source>
        <dbReference type="SAM" id="Phobius"/>
    </source>
</evidence>
<organism evidence="4 5">
    <name type="scientific">Streptomyces lavendulae subsp. lavendulae</name>
    <dbReference type="NCBI Taxonomy" id="58340"/>
    <lineage>
        <taxon>Bacteria</taxon>
        <taxon>Bacillati</taxon>
        <taxon>Actinomycetota</taxon>
        <taxon>Actinomycetes</taxon>
        <taxon>Kitasatosporales</taxon>
        <taxon>Streptomycetaceae</taxon>
        <taxon>Streptomyces</taxon>
    </lineage>
</organism>
<feature type="region of interest" description="Disordered" evidence="1">
    <location>
        <begin position="327"/>
        <end position="387"/>
    </location>
</feature>
<dbReference type="AlphaFoldDB" id="A0A2K8PRW8"/>
<dbReference type="EMBL" id="CP024985">
    <property type="protein sequence ID" value="ATZ22132.1"/>
    <property type="molecule type" value="Genomic_DNA"/>
</dbReference>
<evidence type="ECO:0000256" key="1">
    <source>
        <dbReference type="SAM" id="MobiDB-lite"/>
    </source>
</evidence>
<protein>
    <submittedName>
        <fullName evidence="4">Uncharacterized protein</fullName>
    </submittedName>
</protein>
<keyword evidence="2" id="KW-0472">Membrane</keyword>
<dbReference type="GeneID" id="49389171"/>
<feature type="compositionally biased region" description="Basic and acidic residues" evidence="1">
    <location>
        <begin position="206"/>
        <end position="220"/>
    </location>
</feature>